<evidence type="ECO:0000313" key="4">
    <source>
        <dbReference type="Proteomes" id="UP001596072"/>
    </source>
</evidence>
<feature type="transmembrane region" description="Helical" evidence="2">
    <location>
        <begin position="68"/>
        <end position="92"/>
    </location>
</feature>
<keyword evidence="4" id="KW-1185">Reference proteome</keyword>
<gene>
    <name evidence="3" type="ORF">ACFPQB_02905</name>
</gene>
<keyword evidence="2" id="KW-1133">Transmembrane helix</keyword>
<sequence>MAHDTHHGPKSWRRHKHQDDDHDTTDSPDRDRATTDGSPGQHLADARTAPEGELAHDRFGGVNGGAAFFGWLVAIAMTVLLMSIVGAIASAVGASTNFTQTDAEREASAVGLGAAIALVVVMVIAYYAGGYVAGRMSRFDGGRQGVAVWALGLVITLLAVGAGWLFGSEYNILDRVDLPRFPIPSDTATIGGIITVLALLIGTLLAAIAGGKVGHRYHDRVDQAAWF</sequence>
<evidence type="ECO:0000256" key="1">
    <source>
        <dbReference type="SAM" id="MobiDB-lite"/>
    </source>
</evidence>
<feature type="compositionally biased region" description="Basic and acidic residues" evidence="1">
    <location>
        <begin position="17"/>
        <end position="34"/>
    </location>
</feature>
<feature type="transmembrane region" description="Helical" evidence="2">
    <location>
        <begin position="112"/>
        <end position="134"/>
    </location>
</feature>
<evidence type="ECO:0000256" key="2">
    <source>
        <dbReference type="SAM" id="Phobius"/>
    </source>
</evidence>
<organism evidence="3 4">
    <name type="scientific">Nocardioides vastitatis</name>
    <dbReference type="NCBI Taxonomy" id="2568655"/>
    <lineage>
        <taxon>Bacteria</taxon>
        <taxon>Bacillati</taxon>
        <taxon>Actinomycetota</taxon>
        <taxon>Actinomycetes</taxon>
        <taxon>Propionibacteriales</taxon>
        <taxon>Nocardioidaceae</taxon>
        <taxon>Nocardioides</taxon>
    </lineage>
</organism>
<dbReference type="RefSeq" id="WP_136432512.1">
    <property type="nucleotide sequence ID" value="NZ_JBHSNS010000001.1"/>
</dbReference>
<proteinExistence type="predicted"/>
<dbReference type="EMBL" id="JBHSNS010000001">
    <property type="protein sequence ID" value="MFC5727852.1"/>
    <property type="molecule type" value="Genomic_DNA"/>
</dbReference>
<comment type="caution">
    <text evidence="3">The sequence shown here is derived from an EMBL/GenBank/DDBJ whole genome shotgun (WGS) entry which is preliminary data.</text>
</comment>
<keyword evidence="2" id="KW-0812">Transmembrane</keyword>
<feature type="transmembrane region" description="Helical" evidence="2">
    <location>
        <begin position="187"/>
        <end position="210"/>
    </location>
</feature>
<dbReference type="Proteomes" id="UP001596072">
    <property type="component" value="Unassembled WGS sequence"/>
</dbReference>
<evidence type="ECO:0000313" key="3">
    <source>
        <dbReference type="EMBL" id="MFC5727852.1"/>
    </source>
</evidence>
<name>A0ABW0ZCQ6_9ACTN</name>
<evidence type="ECO:0008006" key="5">
    <source>
        <dbReference type="Google" id="ProtNLM"/>
    </source>
</evidence>
<protein>
    <recommendedName>
        <fullName evidence="5">Major facilitator superfamily (MFS) profile domain-containing protein</fullName>
    </recommendedName>
</protein>
<keyword evidence="2" id="KW-0472">Membrane</keyword>
<feature type="transmembrane region" description="Helical" evidence="2">
    <location>
        <begin position="146"/>
        <end position="167"/>
    </location>
</feature>
<feature type="region of interest" description="Disordered" evidence="1">
    <location>
        <begin position="1"/>
        <end position="45"/>
    </location>
</feature>
<accession>A0ABW0ZCQ6</accession>
<reference evidence="4" key="1">
    <citation type="journal article" date="2019" name="Int. J. Syst. Evol. Microbiol.">
        <title>The Global Catalogue of Microorganisms (GCM) 10K type strain sequencing project: providing services to taxonomists for standard genome sequencing and annotation.</title>
        <authorList>
            <consortium name="The Broad Institute Genomics Platform"/>
            <consortium name="The Broad Institute Genome Sequencing Center for Infectious Disease"/>
            <person name="Wu L."/>
            <person name="Ma J."/>
        </authorList>
    </citation>
    <scope>NUCLEOTIDE SEQUENCE [LARGE SCALE GENOMIC DNA]</scope>
    <source>
        <strain evidence="4">YIM 94188</strain>
    </source>
</reference>